<gene>
    <name evidence="1" type="ORF">SAMN04489712_105255</name>
</gene>
<dbReference type="RefSeq" id="WP_103938234.1">
    <property type="nucleotide sequence ID" value="NZ_FNVO01000005.1"/>
</dbReference>
<name>A0A1H6A8X7_9ACTN</name>
<keyword evidence="2" id="KW-1185">Reference proteome</keyword>
<dbReference type="Proteomes" id="UP000236723">
    <property type="component" value="Unassembled WGS sequence"/>
</dbReference>
<sequence length="102" mass="11448">MRPIAYKIPLTDGTIGQHAGHPTTVPGLLISQRYRPCQLHESTCWRVVHHRSGRGAPFCFESPEAALELARRMARLGCWRVDEITVIRRVTVMVGIDNEVTG</sequence>
<organism evidence="1 2">
    <name type="scientific">Thermomonospora echinospora</name>
    <dbReference type="NCBI Taxonomy" id="1992"/>
    <lineage>
        <taxon>Bacteria</taxon>
        <taxon>Bacillati</taxon>
        <taxon>Actinomycetota</taxon>
        <taxon>Actinomycetes</taxon>
        <taxon>Streptosporangiales</taxon>
        <taxon>Thermomonosporaceae</taxon>
        <taxon>Thermomonospora</taxon>
    </lineage>
</organism>
<proteinExistence type="predicted"/>
<reference evidence="2" key="1">
    <citation type="submission" date="2016-10" db="EMBL/GenBank/DDBJ databases">
        <authorList>
            <person name="Varghese N."/>
            <person name="Submissions S."/>
        </authorList>
    </citation>
    <scope>NUCLEOTIDE SEQUENCE [LARGE SCALE GENOMIC DNA]</scope>
    <source>
        <strain evidence="2">DSM 43163</strain>
    </source>
</reference>
<evidence type="ECO:0000313" key="1">
    <source>
        <dbReference type="EMBL" id="SEG44507.1"/>
    </source>
</evidence>
<evidence type="ECO:0000313" key="2">
    <source>
        <dbReference type="Proteomes" id="UP000236723"/>
    </source>
</evidence>
<protein>
    <submittedName>
        <fullName evidence="1">Uncharacterized protein</fullName>
    </submittedName>
</protein>
<accession>A0A1H6A8X7</accession>
<dbReference type="AlphaFoldDB" id="A0A1H6A8X7"/>
<dbReference type="EMBL" id="FNVO01000005">
    <property type="protein sequence ID" value="SEG44507.1"/>
    <property type="molecule type" value="Genomic_DNA"/>
</dbReference>